<dbReference type="Proteomes" id="UP000659630">
    <property type="component" value="Unassembled WGS sequence"/>
</dbReference>
<dbReference type="RefSeq" id="WP_186887612.1">
    <property type="nucleotide sequence ID" value="NZ_JACONZ010000002.1"/>
</dbReference>
<organism evidence="2 3">
    <name type="scientific">Anaerofilum hominis</name>
    <dbReference type="NCBI Taxonomy" id="2763016"/>
    <lineage>
        <taxon>Bacteria</taxon>
        <taxon>Bacillati</taxon>
        <taxon>Bacillota</taxon>
        <taxon>Clostridia</taxon>
        <taxon>Eubacteriales</taxon>
        <taxon>Oscillospiraceae</taxon>
        <taxon>Anaerofilum</taxon>
    </lineage>
</organism>
<proteinExistence type="predicted"/>
<dbReference type="EMBL" id="JACONZ010000002">
    <property type="protein sequence ID" value="MBC5581250.1"/>
    <property type="molecule type" value="Genomic_DNA"/>
</dbReference>
<feature type="transmembrane region" description="Helical" evidence="1">
    <location>
        <begin position="25"/>
        <end position="45"/>
    </location>
</feature>
<gene>
    <name evidence="2" type="ORF">H8S23_06990</name>
</gene>
<evidence type="ECO:0000313" key="3">
    <source>
        <dbReference type="Proteomes" id="UP000659630"/>
    </source>
</evidence>
<feature type="transmembrane region" description="Helical" evidence="1">
    <location>
        <begin position="215"/>
        <end position="233"/>
    </location>
</feature>
<name>A0A923IDP8_9FIRM</name>
<comment type="caution">
    <text evidence="2">The sequence shown here is derived from an EMBL/GenBank/DDBJ whole genome shotgun (WGS) entry which is preliminary data.</text>
</comment>
<keyword evidence="3" id="KW-1185">Reference proteome</keyword>
<feature type="transmembrane region" description="Helical" evidence="1">
    <location>
        <begin position="52"/>
        <end position="70"/>
    </location>
</feature>
<accession>A0A923IDP8</accession>
<dbReference type="AlphaFoldDB" id="A0A923IDP8"/>
<protein>
    <submittedName>
        <fullName evidence="2">Uncharacterized protein</fullName>
    </submittedName>
</protein>
<keyword evidence="1" id="KW-0472">Membrane</keyword>
<feature type="transmembrane region" description="Helical" evidence="1">
    <location>
        <begin position="156"/>
        <end position="178"/>
    </location>
</feature>
<feature type="transmembrane region" description="Helical" evidence="1">
    <location>
        <begin position="119"/>
        <end position="144"/>
    </location>
</feature>
<reference evidence="2" key="1">
    <citation type="submission" date="2020-08" db="EMBL/GenBank/DDBJ databases">
        <title>Genome public.</title>
        <authorList>
            <person name="Liu C."/>
            <person name="Sun Q."/>
        </authorList>
    </citation>
    <scope>NUCLEOTIDE SEQUENCE</scope>
    <source>
        <strain evidence="2">BX8</strain>
    </source>
</reference>
<feature type="transmembrane region" description="Helical" evidence="1">
    <location>
        <begin position="190"/>
        <end position="209"/>
    </location>
</feature>
<evidence type="ECO:0000313" key="2">
    <source>
        <dbReference type="EMBL" id="MBC5581250.1"/>
    </source>
</evidence>
<keyword evidence="1" id="KW-1133">Transmembrane helix</keyword>
<keyword evidence="1" id="KW-0812">Transmembrane</keyword>
<sequence length="258" mass="27281">MSKKDNAALTPGEKYINWVHNFGRVGIIVIILYMLCMPVITCAVFDCFPPIASVLKGGAGVLALFIPLGISEVLSYTPIVGSACYVTFLTGNVMNLKLPCAINAMKLAKVDQSTEKGDAISTVAVAASSILTICVIAVGVVLAVPLNNSGILQNESVQVATNYMLPALFGGMFLGLLGNGGGETVIRKKLLIPALPALIVLVLGLMGIISSGMEGIAILVMLPVTLLWARFLWKKNIIKVEPNPDRVDPAEEETATEL</sequence>
<evidence type="ECO:0000256" key="1">
    <source>
        <dbReference type="SAM" id="Phobius"/>
    </source>
</evidence>